<dbReference type="CDD" id="cd02620">
    <property type="entry name" value="Peptidase_C1A_CathepsinB"/>
    <property type="match status" value="1"/>
</dbReference>
<evidence type="ECO:0000256" key="1">
    <source>
        <dbReference type="ARBA" id="ARBA00008455"/>
    </source>
</evidence>
<dbReference type="PRINTS" id="PR00705">
    <property type="entry name" value="PAPAIN"/>
</dbReference>
<organism evidence="12">
    <name type="scientific">Parelaphostrongylus tenuis</name>
    <name type="common">Meningeal worm</name>
    <dbReference type="NCBI Taxonomy" id="148309"/>
    <lineage>
        <taxon>Eukaryota</taxon>
        <taxon>Metazoa</taxon>
        <taxon>Ecdysozoa</taxon>
        <taxon>Nematoda</taxon>
        <taxon>Chromadorea</taxon>
        <taxon>Rhabditida</taxon>
        <taxon>Rhabditina</taxon>
        <taxon>Rhabditomorpha</taxon>
        <taxon>Strongyloidea</taxon>
        <taxon>Metastrongylidae</taxon>
        <taxon>Parelaphostrongylus</taxon>
    </lineage>
</organism>
<dbReference type="InterPro" id="IPR000668">
    <property type="entry name" value="Peptidase_C1A_C"/>
</dbReference>
<evidence type="ECO:0000313" key="12">
    <source>
        <dbReference type="EMBL" id="ABA53864.1"/>
    </source>
</evidence>
<keyword evidence="6" id="KW-0865">Zymogen</keyword>
<keyword evidence="5" id="KW-0788">Thiol protease</keyword>
<dbReference type="PROSITE" id="PS00639">
    <property type="entry name" value="THIOL_PROTEASE_HIS"/>
    <property type="match status" value="1"/>
</dbReference>
<dbReference type="GO" id="GO:0008234">
    <property type="term" value="F:cysteine-type peptidase activity"/>
    <property type="evidence" value="ECO:0007669"/>
    <property type="project" value="UniProtKB-KW"/>
</dbReference>
<dbReference type="FunFam" id="3.90.70.10:FF:000031">
    <property type="entry name" value="Cathepsin B"/>
    <property type="match status" value="1"/>
</dbReference>
<evidence type="ECO:0000256" key="4">
    <source>
        <dbReference type="ARBA" id="ARBA00022801"/>
    </source>
</evidence>
<evidence type="ECO:0000259" key="11">
    <source>
        <dbReference type="SMART" id="SM00645"/>
    </source>
</evidence>
<dbReference type="SMART" id="SM00645">
    <property type="entry name" value="Pept_C1"/>
    <property type="match status" value="1"/>
</dbReference>
<comment type="similarity">
    <text evidence="1">Belongs to the peptidase C1 family.</text>
</comment>
<dbReference type="InterPro" id="IPR000169">
    <property type="entry name" value="Pept_cys_AS"/>
</dbReference>
<evidence type="ECO:0000256" key="8">
    <source>
        <dbReference type="ARBA" id="ARBA00023180"/>
    </source>
</evidence>
<feature type="chain" id="PRO_5018574758" evidence="10">
    <location>
        <begin position="18"/>
        <end position="344"/>
    </location>
</feature>
<protein>
    <submittedName>
        <fullName evidence="12">Cathepsin B-like cysteine protease 2</fullName>
    </submittedName>
</protein>
<dbReference type="EMBL" id="DQ164841">
    <property type="protein sequence ID" value="ABA53864.1"/>
    <property type="molecule type" value="mRNA"/>
</dbReference>
<feature type="signal peptide" evidence="10">
    <location>
        <begin position="1"/>
        <end position="17"/>
    </location>
</feature>
<dbReference type="InterPro" id="IPR025661">
    <property type="entry name" value="Pept_asp_AS"/>
</dbReference>
<evidence type="ECO:0000256" key="9">
    <source>
        <dbReference type="ARBA" id="ARBA00057399"/>
    </source>
</evidence>
<dbReference type="InterPro" id="IPR013128">
    <property type="entry name" value="Peptidase_C1A"/>
</dbReference>
<name>Q2QA00_PARTN</name>
<dbReference type="Gene3D" id="3.90.70.10">
    <property type="entry name" value="Cysteine proteinases"/>
    <property type="match status" value="1"/>
</dbReference>
<evidence type="ECO:0000256" key="5">
    <source>
        <dbReference type="ARBA" id="ARBA00022807"/>
    </source>
</evidence>
<keyword evidence="4" id="KW-0378">Hydrolase</keyword>
<keyword evidence="3 10" id="KW-0732">Signal</keyword>
<dbReference type="PROSITE" id="PS00139">
    <property type="entry name" value="THIOL_PROTEASE_CYS"/>
    <property type="match status" value="1"/>
</dbReference>
<dbReference type="PROSITE" id="PS00640">
    <property type="entry name" value="THIOL_PROTEASE_ASN"/>
    <property type="match status" value="1"/>
</dbReference>
<dbReference type="PANTHER" id="PTHR12411">
    <property type="entry name" value="CYSTEINE PROTEASE FAMILY C1-RELATED"/>
    <property type="match status" value="1"/>
</dbReference>
<feature type="domain" description="Peptidase C1A papain C-terminal" evidence="11">
    <location>
        <begin position="94"/>
        <end position="343"/>
    </location>
</feature>
<dbReference type="GO" id="GO:0006508">
    <property type="term" value="P:proteolysis"/>
    <property type="evidence" value="ECO:0007669"/>
    <property type="project" value="UniProtKB-KW"/>
</dbReference>
<evidence type="ECO:0000256" key="2">
    <source>
        <dbReference type="ARBA" id="ARBA00022670"/>
    </source>
</evidence>
<comment type="function">
    <text evidence="9">Expression of the protease correlates with blood-feeding and suggests a role for the protease in blood digestion.</text>
</comment>
<dbReference type="InterPro" id="IPR038765">
    <property type="entry name" value="Papain-like_cys_pep_sf"/>
</dbReference>
<dbReference type="InterPro" id="IPR025660">
    <property type="entry name" value="Pept_his_AS"/>
</dbReference>
<evidence type="ECO:0000256" key="10">
    <source>
        <dbReference type="SAM" id="SignalP"/>
    </source>
</evidence>
<sequence>MKLIFVTVILISSWASATPGRSARGMQKNVVITPETQVPTGDALVDYVNNQQQLFKAEPAAAIEELRMKIMKSKFISRSKKPRVDEIGEEGFKIPDSFDARVQWPHCPSISYIRDQSQCGSCWAFGSAEAMSDRVCIASHGNKTVELSADDILSCCYDCGDGCDGGYPISAWEYFVETGVVTGGLYGTKDSCRPYEIPPCGHHRNETFYGNCTQIADTPDCVTTCQAGYPISYDDDKTFGKDSYTIESSVTAIQKEIMTYGPVTAAFIVYEDFFHYHRGIYKHVSGGEEGGHAVRILGWGEEKGTAYWLVANSWNTDWGENGYFRILRGSNECGIEENVVAGRV</sequence>
<keyword evidence="8" id="KW-0325">Glycoprotein</keyword>
<keyword evidence="7" id="KW-1015">Disulfide bond</keyword>
<dbReference type="AlphaFoldDB" id="Q2QA00"/>
<dbReference type="Pfam" id="PF00112">
    <property type="entry name" value="Peptidase_C1"/>
    <property type="match status" value="1"/>
</dbReference>
<reference evidence="12" key="1">
    <citation type="journal article" date="2006" name="Infect. Immun.">
        <title>Cathepsin B homologue at the interface between a parasitic nematode and its intermediate host.</title>
        <authorList>
            <person name="Duffy M.S."/>
            <person name="Cevasco D.K."/>
            <person name="Zarlenga D.S."/>
            <person name="Sukhumavasi W."/>
            <person name="Appleton J.A."/>
        </authorList>
    </citation>
    <scope>NUCLEOTIDE SEQUENCE</scope>
</reference>
<evidence type="ECO:0000256" key="6">
    <source>
        <dbReference type="ARBA" id="ARBA00023145"/>
    </source>
</evidence>
<evidence type="ECO:0000256" key="7">
    <source>
        <dbReference type="ARBA" id="ARBA00023157"/>
    </source>
</evidence>
<accession>Q2QA00</accession>
<dbReference type="SUPFAM" id="SSF54001">
    <property type="entry name" value="Cysteine proteinases"/>
    <property type="match status" value="1"/>
</dbReference>
<evidence type="ECO:0000256" key="3">
    <source>
        <dbReference type="ARBA" id="ARBA00022729"/>
    </source>
</evidence>
<keyword evidence="2 12" id="KW-0645">Protease</keyword>
<proteinExistence type="evidence at transcript level"/>